<reference evidence="3 4" key="2">
    <citation type="journal article" date="2019" name="G3 (Bethesda)">
        <title>Hybrid Assembly of the Genome of the Entomopathogenic Nematode Steinernema carpocapsae Identifies the X-Chromosome.</title>
        <authorList>
            <person name="Serra L."/>
            <person name="Macchietto M."/>
            <person name="Macias-Munoz A."/>
            <person name="McGill C.J."/>
            <person name="Rodriguez I.M."/>
            <person name="Rodriguez B."/>
            <person name="Murad R."/>
            <person name="Mortazavi A."/>
        </authorList>
    </citation>
    <scope>NUCLEOTIDE SEQUENCE [LARGE SCALE GENOMIC DNA]</scope>
    <source>
        <strain evidence="3 4">ALL</strain>
    </source>
</reference>
<dbReference type="EMBL" id="AZBU02000006">
    <property type="protein sequence ID" value="TKR72354.1"/>
    <property type="molecule type" value="Genomic_DNA"/>
</dbReference>
<dbReference type="AlphaFoldDB" id="A0A4U5MRT7"/>
<sequence>MLKVEGFSGLEALLLTREFCASAPKALFSADFDHCRRREFPCIRCRCSILVPLISGSPPPVSPSKSPPLMLMMSDDALRRFLRSLGGRQRDGRPASEERQRPRRTTLLCRNASGPDPERQDEEQARTAQGLMSDPVYVVVKHDYITLFILMLTCLGTWACAWCTLKCK</sequence>
<feature type="region of interest" description="Disordered" evidence="1">
    <location>
        <begin position="87"/>
        <end position="127"/>
    </location>
</feature>
<accession>A0A4U5MRT7</accession>
<evidence type="ECO:0000313" key="3">
    <source>
        <dbReference type="EMBL" id="TKR72354.1"/>
    </source>
</evidence>
<dbReference type="Proteomes" id="UP000298663">
    <property type="component" value="Unassembled WGS sequence"/>
</dbReference>
<keyword evidence="2" id="KW-0812">Transmembrane</keyword>
<organism evidence="3 4">
    <name type="scientific">Steinernema carpocapsae</name>
    <name type="common">Entomopathogenic nematode</name>
    <dbReference type="NCBI Taxonomy" id="34508"/>
    <lineage>
        <taxon>Eukaryota</taxon>
        <taxon>Metazoa</taxon>
        <taxon>Ecdysozoa</taxon>
        <taxon>Nematoda</taxon>
        <taxon>Chromadorea</taxon>
        <taxon>Rhabditida</taxon>
        <taxon>Tylenchina</taxon>
        <taxon>Panagrolaimomorpha</taxon>
        <taxon>Strongyloidoidea</taxon>
        <taxon>Steinernematidae</taxon>
        <taxon>Steinernema</taxon>
    </lineage>
</organism>
<comment type="caution">
    <text evidence="3">The sequence shown here is derived from an EMBL/GenBank/DDBJ whole genome shotgun (WGS) entry which is preliminary data.</text>
</comment>
<reference evidence="3 4" key="1">
    <citation type="journal article" date="2015" name="Genome Biol.">
        <title>Comparative genomics of Steinernema reveals deeply conserved gene regulatory networks.</title>
        <authorList>
            <person name="Dillman A.R."/>
            <person name="Macchietto M."/>
            <person name="Porter C.F."/>
            <person name="Rogers A."/>
            <person name="Williams B."/>
            <person name="Antoshechkin I."/>
            <person name="Lee M.M."/>
            <person name="Goodwin Z."/>
            <person name="Lu X."/>
            <person name="Lewis E.E."/>
            <person name="Goodrich-Blair H."/>
            <person name="Stock S.P."/>
            <person name="Adams B.J."/>
            <person name="Sternberg P.W."/>
            <person name="Mortazavi A."/>
        </authorList>
    </citation>
    <scope>NUCLEOTIDE SEQUENCE [LARGE SCALE GENOMIC DNA]</scope>
    <source>
        <strain evidence="3 4">ALL</strain>
    </source>
</reference>
<protein>
    <submittedName>
        <fullName evidence="3">Uncharacterized protein</fullName>
    </submittedName>
</protein>
<keyword evidence="2" id="KW-0472">Membrane</keyword>
<evidence type="ECO:0000256" key="1">
    <source>
        <dbReference type="SAM" id="MobiDB-lite"/>
    </source>
</evidence>
<feature type="compositionally biased region" description="Basic and acidic residues" evidence="1">
    <location>
        <begin position="88"/>
        <end position="100"/>
    </location>
</feature>
<gene>
    <name evidence="3" type="ORF">L596_019817</name>
</gene>
<evidence type="ECO:0000256" key="2">
    <source>
        <dbReference type="SAM" id="Phobius"/>
    </source>
</evidence>
<evidence type="ECO:0000313" key="4">
    <source>
        <dbReference type="Proteomes" id="UP000298663"/>
    </source>
</evidence>
<feature type="transmembrane region" description="Helical" evidence="2">
    <location>
        <begin position="144"/>
        <end position="165"/>
    </location>
</feature>
<keyword evidence="4" id="KW-1185">Reference proteome</keyword>
<name>A0A4U5MRT7_STECR</name>
<feature type="compositionally biased region" description="Basic and acidic residues" evidence="1">
    <location>
        <begin position="116"/>
        <end position="125"/>
    </location>
</feature>
<proteinExistence type="predicted"/>
<keyword evidence="2" id="KW-1133">Transmembrane helix</keyword>